<accession>A0A5M3M6J2</accession>
<keyword evidence="3" id="KW-1185">Reference proteome</keyword>
<dbReference type="Proteomes" id="UP000053558">
    <property type="component" value="Unassembled WGS sequence"/>
</dbReference>
<feature type="compositionally biased region" description="Polar residues" evidence="1">
    <location>
        <begin position="224"/>
        <end position="242"/>
    </location>
</feature>
<dbReference type="KEGG" id="cput:CONPUDRAFT_77755"/>
<feature type="region of interest" description="Disordered" evidence="1">
    <location>
        <begin position="188"/>
        <end position="253"/>
    </location>
</feature>
<comment type="caution">
    <text evidence="2">The sequence shown here is derived from an EMBL/GenBank/DDBJ whole genome shotgun (WGS) entry which is preliminary data.</text>
</comment>
<reference evidence="3" key="1">
    <citation type="journal article" date="2012" name="Science">
        <title>The Paleozoic origin of enzymatic lignin decomposition reconstructed from 31 fungal genomes.</title>
        <authorList>
            <person name="Floudas D."/>
            <person name="Binder M."/>
            <person name="Riley R."/>
            <person name="Barry K."/>
            <person name="Blanchette R.A."/>
            <person name="Henrissat B."/>
            <person name="Martinez A.T."/>
            <person name="Otillar R."/>
            <person name="Spatafora J.W."/>
            <person name="Yadav J.S."/>
            <person name="Aerts A."/>
            <person name="Benoit I."/>
            <person name="Boyd A."/>
            <person name="Carlson A."/>
            <person name="Copeland A."/>
            <person name="Coutinho P.M."/>
            <person name="de Vries R.P."/>
            <person name="Ferreira P."/>
            <person name="Findley K."/>
            <person name="Foster B."/>
            <person name="Gaskell J."/>
            <person name="Glotzer D."/>
            <person name="Gorecki P."/>
            <person name="Heitman J."/>
            <person name="Hesse C."/>
            <person name="Hori C."/>
            <person name="Igarashi K."/>
            <person name="Jurgens J.A."/>
            <person name="Kallen N."/>
            <person name="Kersten P."/>
            <person name="Kohler A."/>
            <person name="Kuees U."/>
            <person name="Kumar T.K.A."/>
            <person name="Kuo A."/>
            <person name="LaButti K."/>
            <person name="Larrondo L.F."/>
            <person name="Lindquist E."/>
            <person name="Ling A."/>
            <person name="Lombard V."/>
            <person name="Lucas S."/>
            <person name="Lundell T."/>
            <person name="Martin R."/>
            <person name="McLaughlin D.J."/>
            <person name="Morgenstern I."/>
            <person name="Morin E."/>
            <person name="Murat C."/>
            <person name="Nagy L.G."/>
            <person name="Nolan M."/>
            <person name="Ohm R.A."/>
            <person name="Patyshakuliyeva A."/>
            <person name="Rokas A."/>
            <person name="Ruiz-Duenas F.J."/>
            <person name="Sabat G."/>
            <person name="Salamov A."/>
            <person name="Samejima M."/>
            <person name="Schmutz J."/>
            <person name="Slot J.C."/>
            <person name="St John F."/>
            <person name="Stenlid J."/>
            <person name="Sun H."/>
            <person name="Sun S."/>
            <person name="Syed K."/>
            <person name="Tsang A."/>
            <person name="Wiebenga A."/>
            <person name="Young D."/>
            <person name="Pisabarro A."/>
            <person name="Eastwood D.C."/>
            <person name="Martin F."/>
            <person name="Cullen D."/>
            <person name="Grigoriev I.V."/>
            <person name="Hibbett D.S."/>
        </authorList>
    </citation>
    <scope>NUCLEOTIDE SEQUENCE [LARGE SCALE GENOMIC DNA]</scope>
    <source>
        <strain evidence="3">RWD-64-598 SS2</strain>
    </source>
</reference>
<dbReference type="OrthoDB" id="3231532at2759"/>
<evidence type="ECO:0000313" key="2">
    <source>
        <dbReference type="EMBL" id="EIW74972.1"/>
    </source>
</evidence>
<dbReference type="EMBL" id="JH711590">
    <property type="protein sequence ID" value="EIW74972.1"/>
    <property type="molecule type" value="Genomic_DNA"/>
</dbReference>
<dbReference type="AlphaFoldDB" id="A0A5M3M6J2"/>
<evidence type="ECO:0000256" key="1">
    <source>
        <dbReference type="SAM" id="MobiDB-lite"/>
    </source>
</evidence>
<name>A0A5M3M6J2_CONPW</name>
<protein>
    <submittedName>
        <fullName evidence="2">Uncharacterized protein</fullName>
    </submittedName>
</protein>
<sequence>MAEANPVVQQNEPLLQEGEEQHNNIWQDMGWSLMDSVGYPAGERYTINNPMSDSTESIPFIRATAPSSLYSIPWGDRAWNSSSSLLWLNDTTPPPVSFPPLIWTRSTSTPEEPQSDPISTHLSHSIIPDPIGELPTWCKDLGESYWFSADMFTFRKQRPLHNPVGPHRYINHHLIPHSLRTRTNTTFVYGSGDTIPRSGTDVTAPSTSSSDSLASIPSASGSDGRSNPTSATVAGSPPTNSKPEGGRNPSVDSMESWLNRSAVPTKRSESVSAHAAMVTSLGDNISEISRADVEDQHSNSTGSSLSSYARAFLRRIREIAHTPKEQKISAESDESMHFKGSIGQKYKHATSHIRSAFQPVVIYTCKTKERLWTAPDNRRRSRFMSRESSGDEGSDTDSQQEKRDRVSKDTSNQHKGDPPENALRYGGHWEWIDDDSTHGRTRFCSCLW</sequence>
<dbReference type="RefSeq" id="XP_007775022.1">
    <property type="nucleotide sequence ID" value="XM_007776832.1"/>
</dbReference>
<dbReference type="GeneID" id="19209657"/>
<feature type="compositionally biased region" description="Basic and acidic residues" evidence="1">
    <location>
        <begin position="399"/>
        <end position="418"/>
    </location>
</feature>
<proteinExistence type="predicted"/>
<organism evidence="2 3">
    <name type="scientific">Coniophora puteana (strain RWD-64-598)</name>
    <name type="common">Brown rot fungus</name>
    <dbReference type="NCBI Taxonomy" id="741705"/>
    <lineage>
        <taxon>Eukaryota</taxon>
        <taxon>Fungi</taxon>
        <taxon>Dikarya</taxon>
        <taxon>Basidiomycota</taxon>
        <taxon>Agaricomycotina</taxon>
        <taxon>Agaricomycetes</taxon>
        <taxon>Agaricomycetidae</taxon>
        <taxon>Boletales</taxon>
        <taxon>Coniophorineae</taxon>
        <taxon>Coniophoraceae</taxon>
        <taxon>Coniophora</taxon>
    </lineage>
</organism>
<feature type="region of interest" description="Disordered" evidence="1">
    <location>
        <begin position="376"/>
        <end position="425"/>
    </location>
</feature>
<evidence type="ECO:0000313" key="3">
    <source>
        <dbReference type="Proteomes" id="UP000053558"/>
    </source>
</evidence>
<gene>
    <name evidence="2" type="ORF">CONPUDRAFT_77755</name>
</gene>
<feature type="compositionally biased region" description="Low complexity" evidence="1">
    <location>
        <begin position="200"/>
        <end position="223"/>
    </location>
</feature>